<sequence>MRRFFKSTLLAAALLALLGAVTAQARPLVLAVGGEPETGFDPITGWGSYGNPLFQSTLLRRNAELALKGDLATEWSLSEDRTLWTITLRDDARFSDGTPVTPEDVAFTFNTARDAGGLVDLTGFEAARVTGPHQVELELSEPRISFTNELATLGIVPADAYGPNYARKPIGSGPFRMVEWREGEHLIVEPNPYWHGGDVPFERVTFIFGSEEAALSLARTGEADLVAVPSSQADAPPNGMEALHVETVDNRGLMFPMVPDTGKTTESGVPIGNDVTADRAIRVAVNQALDREALVALALNGHGRPATGPADGLPWGNPEGAIPGNDPQAARATLKAAGWQDTDNDGTREKDGRDATFSIVYPAGDSTRQALALGAAQQLRGIGIAARPTGRSWEEIRTMMHSQVVVLGWGAHDPSEISHIYHGDFAGMGYFNPGFYDNATVNAHLEAAERAPSLEASLPEWQAAAWDGETGFSAKGDAAWAWMVNLEHSYWVSECLDTGKRQIHPHGHGFPITHDLPDWRWTCGE</sequence>
<accession>A0A934V1R7</accession>
<dbReference type="PIRSF" id="PIRSF002741">
    <property type="entry name" value="MppA"/>
    <property type="match status" value="1"/>
</dbReference>
<keyword evidence="8" id="KW-1185">Reference proteome</keyword>
<dbReference type="InterPro" id="IPR000914">
    <property type="entry name" value="SBP_5_dom"/>
</dbReference>
<dbReference type="GO" id="GO:0043190">
    <property type="term" value="C:ATP-binding cassette (ABC) transporter complex"/>
    <property type="evidence" value="ECO:0007669"/>
    <property type="project" value="InterPro"/>
</dbReference>
<dbReference type="InterPro" id="IPR030678">
    <property type="entry name" value="Peptide/Ni-bd"/>
</dbReference>
<protein>
    <submittedName>
        <fullName evidence="7">Nickel ABC transporter substrate-binding protein</fullName>
    </submittedName>
</protein>
<comment type="caution">
    <text evidence="7">The sequence shown here is derived from an EMBL/GenBank/DDBJ whole genome shotgun (WGS) entry which is preliminary data.</text>
</comment>
<comment type="subcellular location">
    <subcellularLocation>
        <location evidence="1">Periplasm</location>
    </subcellularLocation>
</comment>
<dbReference type="Gene3D" id="3.40.190.10">
    <property type="entry name" value="Periplasmic binding protein-like II"/>
    <property type="match status" value="1"/>
</dbReference>
<evidence type="ECO:0000256" key="2">
    <source>
        <dbReference type="ARBA" id="ARBA00005695"/>
    </source>
</evidence>
<organism evidence="7 8">
    <name type="scientific">Rhodovibrio salinarum</name>
    <dbReference type="NCBI Taxonomy" id="1087"/>
    <lineage>
        <taxon>Bacteria</taxon>
        <taxon>Pseudomonadati</taxon>
        <taxon>Pseudomonadota</taxon>
        <taxon>Alphaproteobacteria</taxon>
        <taxon>Rhodospirillales</taxon>
        <taxon>Rhodovibrionaceae</taxon>
        <taxon>Rhodovibrio</taxon>
    </lineage>
</organism>
<reference evidence="7" key="1">
    <citation type="submission" date="2017-08" db="EMBL/GenBank/DDBJ databases">
        <authorList>
            <person name="Imhoff J.F."/>
            <person name="Rahn T."/>
            <person name="Kuenzel S."/>
            <person name="Neulinger S.C."/>
        </authorList>
    </citation>
    <scope>NUCLEOTIDE SEQUENCE</scope>
    <source>
        <strain evidence="7">DSM 9154</strain>
    </source>
</reference>
<evidence type="ECO:0000256" key="1">
    <source>
        <dbReference type="ARBA" id="ARBA00004418"/>
    </source>
</evidence>
<evidence type="ECO:0000256" key="3">
    <source>
        <dbReference type="ARBA" id="ARBA00022448"/>
    </source>
</evidence>
<dbReference type="EMBL" id="NRRE01000030">
    <property type="protein sequence ID" value="MBK1698785.1"/>
    <property type="molecule type" value="Genomic_DNA"/>
</dbReference>
<dbReference type="InterPro" id="IPR039424">
    <property type="entry name" value="SBP_5"/>
</dbReference>
<keyword evidence="3" id="KW-0813">Transport</keyword>
<evidence type="ECO:0000259" key="6">
    <source>
        <dbReference type="Pfam" id="PF00496"/>
    </source>
</evidence>
<evidence type="ECO:0000256" key="4">
    <source>
        <dbReference type="ARBA" id="ARBA00022729"/>
    </source>
</evidence>
<dbReference type="AlphaFoldDB" id="A0A934V1R7"/>
<evidence type="ECO:0000313" key="7">
    <source>
        <dbReference type="EMBL" id="MBK1698785.1"/>
    </source>
</evidence>
<name>A0A934V1R7_9PROT</name>
<dbReference type="GO" id="GO:0030288">
    <property type="term" value="C:outer membrane-bounded periplasmic space"/>
    <property type="evidence" value="ECO:0007669"/>
    <property type="project" value="UniProtKB-ARBA"/>
</dbReference>
<dbReference type="SUPFAM" id="SSF53850">
    <property type="entry name" value="Periplasmic binding protein-like II"/>
    <property type="match status" value="1"/>
</dbReference>
<dbReference type="Gene3D" id="3.10.105.10">
    <property type="entry name" value="Dipeptide-binding Protein, Domain 3"/>
    <property type="match status" value="1"/>
</dbReference>
<keyword evidence="4 5" id="KW-0732">Signal</keyword>
<dbReference type="GO" id="GO:0015833">
    <property type="term" value="P:peptide transport"/>
    <property type="evidence" value="ECO:0007669"/>
    <property type="project" value="TreeGrafter"/>
</dbReference>
<dbReference type="Pfam" id="PF00496">
    <property type="entry name" value="SBP_bac_5"/>
    <property type="match status" value="1"/>
</dbReference>
<dbReference type="CDD" id="cd08518">
    <property type="entry name" value="PBP2_NikA_DppA_OppA_like_19"/>
    <property type="match status" value="1"/>
</dbReference>
<feature type="signal peptide" evidence="5">
    <location>
        <begin position="1"/>
        <end position="25"/>
    </location>
</feature>
<evidence type="ECO:0000313" key="8">
    <source>
        <dbReference type="Proteomes" id="UP000778970"/>
    </source>
</evidence>
<dbReference type="RefSeq" id="WP_037255798.1">
    <property type="nucleotide sequence ID" value="NZ_NRRE01000030.1"/>
</dbReference>
<dbReference type="PANTHER" id="PTHR30290">
    <property type="entry name" value="PERIPLASMIC BINDING COMPONENT OF ABC TRANSPORTER"/>
    <property type="match status" value="1"/>
</dbReference>
<dbReference type="PANTHER" id="PTHR30290:SF9">
    <property type="entry name" value="OLIGOPEPTIDE-BINDING PROTEIN APPA"/>
    <property type="match status" value="1"/>
</dbReference>
<feature type="chain" id="PRO_5036749336" evidence="5">
    <location>
        <begin position="26"/>
        <end position="525"/>
    </location>
</feature>
<dbReference type="Proteomes" id="UP000778970">
    <property type="component" value="Unassembled WGS sequence"/>
</dbReference>
<feature type="domain" description="Solute-binding protein family 5" evidence="6">
    <location>
        <begin position="67"/>
        <end position="415"/>
    </location>
</feature>
<comment type="similarity">
    <text evidence="2">Belongs to the bacterial solute-binding protein 5 family.</text>
</comment>
<proteinExistence type="inferred from homology"/>
<reference evidence="7" key="2">
    <citation type="journal article" date="2020" name="Microorganisms">
        <title>Osmotic Adaptation and Compatible Solute Biosynthesis of Phototrophic Bacteria as Revealed from Genome Analyses.</title>
        <authorList>
            <person name="Imhoff J.F."/>
            <person name="Rahn T."/>
            <person name="Kunzel S."/>
            <person name="Keller A."/>
            <person name="Neulinger S.C."/>
        </authorList>
    </citation>
    <scope>NUCLEOTIDE SEQUENCE</scope>
    <source>
        <strain evidence="7">DSM 9154</strain>
    </source>
</reference>
<gene>
    <name evidence="7" type="ORF">CKO21_16185</name>
</gene>
<evidence type="ECO:0000256" key="5">
    <source>
        <dbReference type="SAM" id="SignalP"/>
    </source>
</evidence>
<dbReference type="GO" id="GO:1904680">
    <property type="term" value="F:peptide transmembrane transporter activity"/>
    <property type="evidence" value="ECO:0007669"/>
    <property type="project" value="TreeGrafter"/>
</dbReference>